<dbReference type="PROSITE" id="PS51645">
    <property type="entry name" value="PHR_CRY_ALPHA_BETA"/>
    <property type="match status" value="1"/>
</dbReference>
<feature type="site" description="Electron transfer via tryptophanyl radical" evidence="6">
    <location>
        <position position="358"/>
    </location>
</feature>
<dbReference type="RefSeq" id="WP_095596254.1">
    <property type="nucleotide sequence ID" value="NZ_BMKN01000001.1"/>
</dbReference>
<evidence type="ECO:0000256" key="1">
    <source>
        <dbReference type="ARBA" id="ARBA00001932"/>
    </source>
</evidence>
<dbReference type="Gene3D" id="3.40.50.620">
    <property type="entry name" value="HUPs"/>
    <property type="match status" value="1"/>
</dbReference>
<dbReference type="GO" id="GO:0003904">
    <property type="term" value="F:deoxyribodipyrimidine photo-lyase activity"/>
    <property type="evidence" value="ECO:0007669"/>
    <property type="project" value="TreeGrafter"/>
</dbReference>
<keyword evidence="3 5" id="KW-0274">FAD</keyword>
<dbReference type="Proteomes" id="UP000606730">
    <property type="component" value="Unassembled WGS sequence"/>
</dbReference>
<gene>
    <name evidence="9" type="ORF">GCM10011517_08740</name>
</gene>
<comment type="cofactor">
    <cofactor evidence="1">
        <name>(6R)-5,10-methylene-5,6,7,8-tetrahydrofolate</name>
        <dbReference type="ChEBI" id="CHEBI:15636"/>
    </cofactor>
</comment>
<sequence>MTQKPVLLWLRRDLRLSDHPALTAAVQTGAPIIPVFIRDPLVDAMGRAPKWRLERALSHLQGNLEAVGSALIQRSGDALEELQKLVRETGAGAVYWSRDYTPASIKRDTRVKAALKDAGVEARSFKGFLLFEPPSVQTQQGSYYKVYSPFWRAVRNIHVEAILPRLAKLPAPDAWPVSEKLTDWGLGKAMNRGAAVIANHTAVGEQAAQDKLAAFLTNAVEGYKADRDFMAKPATSGLSEYLTYGEISARQIWHAGRRAMEEGASGAEHFLKELVWREFSYHLAYHTPHLLDRNWKDGWDDFPWGGEDAPHVKSWKMGRTGVPLVDAAMREMYITGKMHNRARMIAASYLTKHLMVDWKVGLNWFADCLTDWDPAANALGWQWVAGCGPDAAPFFRIFNPETQCAKFDPDGTYIHRWIAEGQPNPGATALSYFDAIPRGWGLCADGAYPDPVVGLKEGRERALQAYHATRG</sequence>
<dbReference type="InterPro" id="IPR006050">
    <property type="entry name" value="DNA_photolyase_N"/>
</dbReference>
<evidence type="ECO:0000313" key="9">
    <source>
        <dbReference type="EMBL" id="GGE43354.1"/>
    </source>
</evidence>
<dbReference type="GO" id="GO:0006139">
    <property type="term" value="P:nucleobase-containing compound metabolic process"/>
    <property type="evidence" value="ECO:0007669"/>
    <property type="project" value="UniProtKB-ARBA"/>
</dbReference>
<dbReference type="AlphaFoldDB" id="A0A917ACH6"/>
<evidence type="ECO:0000256" key="2">
    <source>
        <dbReference type="ARBA" id="ARBA00022630"/>
    </source>
</evidence>
<evidence type="ECO:0000256" key="6">
    <source>
        <dbReference type="PIRSR" id="PIRSR602081-2"/>
    </source>
</evidence>
<dbReference type="GO" id="GO:0071949">
    <property type="term" value="F:FAD binding"/>
    <property type="evidence" value="ECO:0007669"/>
    <property type="project" value="TreeGrafter"/>
</dbReference>
<dbReference type="SUPFAM" id="SSF48173">
    <property type="entry name" value="Cryptochrome/photolyase FAD-binding domain"/>
    <property type="match status" value="1"/>
</dbReference>
<comment type="cofactor">
    <cofactor evidence="5">
        <name>FAD</name>
        <dbReference type="ChEBI" id="CHEBI:57692"/>
    </cofactor>
    <text evidence="5">Binds 1 FAD per subunit.</text>
</comment>
<feature type="site" description="Electron transfer via tryptophanyl radical" evidence="6">
    <location>
        <position position="381"/>
    </location>
</feature>
<keyword evidence="4 7" id="KW-0157">Chromophore</keyword>
<keyword evidence="10" id="KW-1185">Reference proteome</keyword>
<proteinExistence type="inferred from homology"/>
<keyword evidence="2 5" id="KW-0285">Flavoprotein</keyword>
<evidence type="ECO:0000313" key="10">
    <source>
        <dbReference type="Proteomes" id="UP000606730"/>
    </source>
</evidence>
<dbReference type="EMBL" id="BMKN01000001">
    <property type="protein sequence ID" value="GGE43354.1"/>
    <property type="molecule type" value="Genomic_DNA"/>
</dbReference>
<name>A0A917ACH6_9RHOB</name>
<feature type="binding site" evidence="5">
    <location>
        <begin position="371"/>
        <end position="373"/>
    </location>
    <ligand>
        <name>FAD</name>
        <dbReference type="ChEBI" id="CHEBI:57692"/>
    </ligand>
</feature>
<dbReference type="PANTHER" id="PTHR11455">
    <property type="entry name" value="CRYPTOCHROME"/>
    <property type="match status" value="1"/>
</dbReference>
<dbReference type="GO" id="GO:0006950">
    <property type="term" value="P:response to stress"/>
    <property type="evidence" value="ECO:0007669"/>
    <property type="project" value="UniProtKB-ARBA"/>
</dbReference>
<comment type="similarity">
    <text evidence="7">Belongs to the DNA photolyase family.</text>
</comment>
<protein>
    <submittedName>
        <fullName evidence="9">Deoxyribodipyrimidine photo-lyase</fullName>
    </submittedName>
</protein>
<dbReference type="OrthoDB" id="9772484at2"/>
<organism evidence="9 10">
    <name type="scientific">Actibacterium pelagium</name>
    <dbReference type="NCBI Taxonomy" id="2029103"/>
    <lineage>
        <taxon>Bacteria</taxon>
        <taxon>Pseudomonadati</taxon>
        <taxon>Pseudomonadota</taxon>
        <taxon>Alphaproteobacteria</taxon>
        <taxon>Rhodobacterales</taxon>
        <taxon>Roseobacteraceae</taxon>
        <taxon>Actibacterium</taxon>
    </lineage>
</organism>
<dbReference type="GO" id="GO:0003677">
    <property type="term" value="F:DNA binding"/>
    <property type="evidence" value="ECO:0007669"/>
    <property type="project" value="TreeGrafter"/>
</dbReference>
<dbReference type="SUPFAM" id="SSF52425">
    <property type="entry name" value="Cryptochrome/photolyase, N-terminal domain"/>
    <property type="match status" value="1"/>
</dbReference>
<dbReference type="Pfam" id="PF00875">
    <property type="entry name" value="DNA_photolyase"/>
    <property type="match status" value="1"/>
</dbReference>
<accession>A0A917ACH6</accession>
<dbReference type="InterPro" id="IPR036155">
    <property type="entry name" value="Crypto/Photolyase_N_sf"/>
</dbReference>
<dbReference type="InterPro" id="IPR005101">
    <property type="entry name" value="Cryptochr/Photolyase_FAD-bd"/>
</dbReference>
<dbReference type="InterPro" id="IPR002081">
    <property type="entry name" value="Cryptochrome/DNA_photolyase_1"/>
</dbReference>
<dbReference type="InterPro" id="IPR018394">
    <property type="entry name" value="DNA_photolyase_1_CS_C"/>
</dbReference>
<evidence type="ECO:0000256" key="3">
    <source>
        <dbReference type="ARBA" id="ARBA00022827"/>
    </source>
</evidence>
<dbReference type="Gene3D" id="1.25.40.80">
    <property type="match status" value="1"/>
</dbReference>
<evidence type="ECO:0000256" key="7">
    <source>
        <dbReference type="RuleBase" id="RU004182"/>
    </source>
</evidence>
<feature type="binding site" evidence="5">
    <location>
        <begin position="235"/>
        <end position="239"/>
    </location>
    <ligand>
        <name>FAD</name>
        <dbReference type="ChEBI" id="CHEBI:57692"/>
    </ligand>
</feature>
<dbReference type="PRINTS" id="PR00147">
    <property type="entry name" value="DNAPHOTLYASE"/>
</dbReference>
<evidence type="ECO:0000256" key="5">
    <source>
        <dbReference type="PIRSR" id="PIRSR602081-1"/>
    </source>
</evidence>
<feature type="domain" description="Photolyase/cryptochrome alpha/beta" evidence="8">
    <location>
        <begin position="4"/>
        <end position="130"/>
    </location>
</feature>
<evidence type="ECO:0000259" key="8">
    <source>
        <dbReference type="PROSITE" id="PS51645"/>
    </source>
</evidence>
<comment type="caution">
    <text evidence="9">The sequence shown here is derived from an EMBL/GenBank/DDBJ whole genome shotgun (WGS) entry which is preliminary data.</text>
</comment>
<feature type="site" description="Electron transfer via tryptophanyl radical" evidence="6">
    <location>
        <position position="304"/>
    </location>
</feature>
<dbReference type="Gene3D" id="1.10.579.10">
    <property type="entry name" value="DNA Cyclobutane Dipyrimidine Photolyase, subunit A, domain 3"/>
    <property type="match status" value="1"/>
</dbReference>
<feature type="binding site" evidence="5">
    <location>
        <position position="270"/>
    </location>
    <ligand>
        <name>FAD</name>
        <dbReference type="ChEBI" id="CHEBI:57692"/>
    </ligand>
</feature>
<dbReference type="PANTHER" id="PTHR11455:SF9">
    <property type="entry name" value="CRYPTOCHROME CIRCADIAN CLOCK 5 ISOFORM X1"/>
    <property type="match status" value="1"/>
</dbReference>
<dbReference type="Pfam" id="PF03441">
    <property type="entry name" value="FAD_binding_7"/>
    <property type="match status" value="1"/>
</dbReference>
<feature type="binding site" evidence="5">
    <location>
        <position position="223"/>
    </location>
    <ligand>
        <name>FAD</name>
        <dbReference type="ChEBI" id="CHEBI:57692"/>
    </ligand>
</feature>
<dbReference type="InterPro" id="IPR036134">
    <property type="entry name" value="Crypto/Photolyase_FAD-like_sf"/>
</dbReference>
<dbReference type="PROSITE" id="PS00394">
    <property type="entry name" value="DNA_PHOTOLYASES_1_1"/>
    <property type="match status" value="1"/>
</dbReference>
<dbReference type="InterPro" id="IPR014729">
    <property type="entry name" value="Rossmann-like_a/b/a_fold"/>
</dbReference>
<dbReference type="GO" id="GO:0009416">
    <property type="term" value="P:response to light stimulus"/>
    <property type="evidence" value="ECO:0007669"/>
    <property type="project" value="TreeGrafter"/>
</dbReference>
<reference evidence="9" key="2">
    <citation type="submission" date="2020-09" db="EMBL/GenBank/DDBJ databases">
        <authorList>
            <person name="Sun Q."/>
            <person name="Zhou Y."/>
        </authorList>
    </citation>
    <scope>NUCLEOTIDE SEQUENCE</scope>
    <source>
        <strain evidence="9">CGMCC 1.16012</strain>
    </source>
</reference>
<reference evidence="9" key="1">
    <citation type="journal article" date="2014" name="Int. J. Syst. Evol. Microbiol.">
        <title>Complete genome sequence of Corynebacterium casei LMG S-19264T (=DSM 44701T), isolated from a smear-ripened cheese.</title>
        <authorList>
            <consortium name="US DOE Joint Genome Institute (JGI-PGF)"/>
            <person name="Walter F."/>
            <person name="Albersmeier A."/>
            <person name="Kalinowski J."/>
            <person name="Ruckert C."/>
        </authorList>
    </citation>
    <scope>NUCLEOTIDE SEQUENCE</scope>
    <source>
        <strain evidence="9">CGMCC 1.16012</strain>
    </source>
</reference>
<evidence type="ECO:0000256" key="4">
    <source>
        <dbReference type="ARBA" id="ARBA00022991"/>
    </source>
</evidence>